<dbReference type="SFLD" id="SFLDG01129">
    <property type="entry name" value="C1.5:_HAD__Beta-PGM__Phosphata"/>
    <property type="match status" value="1"/>
</dbReference>
<evidence type="ECO:0000313" key="2">
    <source>
        <dbReference type="Proteomes" id="UP000751518"/>
    </source>
</evidence>
<dbReference type="Pfam" id="PF13419">
    <property type="entry name" value="HAD_2"/>
    <property type="match status" value="1"/>
</dbReference>
<gene>
    <name evidence="1" type="ORF">KC614_03600</name>
</gene>
<dbReference type="InterPro" id="IPR041492">
    <property type="entry name" value="HAD_2"/>
</dbReference>
<reference evidence="1" key="2">
    <citation type="journal article" date="2021" name="Microbiome">
        <title>Successional dynamics and alternative stable states in a saline activated sludge microbial community over 9 years.</title>
        <authorList>
            <person name="Wang Y."/>
            <person name="Ye J."/>
            <person name="Ju F."/>
            <person name="Liu L."/>
            <person name="Boyd J.A."/>
            <person name="Deng Y."/>
            <person name="Parks D.H."/>
            <person name="Jiang X."/>
            <person name="Yin X."/>
            <person name="Woodcroft B.J."/>
            <person name="Tyson G.W."/>
            <person name="Hugenholtz P."/>
            <person name="Polz M.F."/>
            <person name="Zhang T."/>
        </authorList>
    </citation>
    <scope>NUCLEOTIDE SEQUENCE</scope>
    <source>
        <strain evidence="1">HKST-UBA03</strain>
    </source>
</reference>
<dbReference type="InterPro" id="IPR036412">
    <property type="entry name" value="HAD-like_sf"/>
</dbReference>
<dbReference type="SFLD" id="SFLDS00003">
    <property type="entry name" value="Haloacid_Dehalogenase"/>
    <property type="match status" value="1"/>
</dbReference>
<evidence type="ECO:0000313" key="1">
    <source>
        <dbReference type="EMBL" id="MCA9392261.1"/>
    </source>
</evidence>
<proteinExistence type="predicted"/>
<reference evidence="1" key="1">
    <citation type="submission" date="2020-04" db="EMBL/GenBank/DDBJ databases">
        <authorList>
            <person name="Zhang T."/>
        </authorList>
    </citation>
    <scope>NUCLEOTIDE SEQUENCE</scope>
    <source>
        <strain evidence="1">HKST-UBA03</strain>
    </source>
</reference>
<dbReference type="InterPro" id="IPR050155">
    <property type="entry name" value="HAD-like_hydrolase_sf"/>
</dbReference>
<dbReference type="GO" id="GO:0008967">
    <property type="term" value="F:phosphoglycolate phosphatase activity"/>
    <property type="evidence" value="ECO:0007669"/>
    <property type="project" value="TreeGrafter"/>
</dbReference>
<dbReference type="AlphaFoldDB" id="A0A955RR20"/>
<dbReference type="InterPro" id="IPR006439">
    <property type="entry name" value="HAD-SF_hydro_IA"/>
</dbReference>
<dbReference type="PANTHER" id="PTHR43434">
    <property type="entry name" value="PHOSPHOGLYCOLATE PHOSPHATASE"/>
    <property type="match status" value="1"/>
</dbReference>
<dbReference type="SUPFAM" id="SSF56784">
    <property type="entry name" value="HAD-like"/>
    <property type="match status" value="1"/>
</dbReference>
<dbReference type="NCBIfam" id="TIGR01549">
    <property type="entry name" value="HAD-SF-IA-v1"/>
    <property type="match status" value="1"/>
</dbReference>
<protein>
    <submittedName>
        <fullName evidence="1">HAD-IA family hydrolase</fullName>
    </submittedName>
</protein>
<dbReference type="EMBL" id="JAGQKZ010000031">
    <property type="protein sequence ID" value="MCA9392261.1"/>
    <property type="molecule type" value="Genomic_DNA"/>
</dbReference>
<keyword evidence="1" id="KW-0378">Hydrolase</keyword>
<name>A0A955RR20_UNCKA</name>
<accession>A0A955RR20</accession>
<sequence length="212" mass="24024">MTYPYILFDWDGCLAKTLDVWLAAYQYAFGLYDIEVPDSEIIRVCFGRKEGPVELGVDDEYEFINHLVEYADRKMKSVSLHESVEDTLNFLYESDATMGLITSSKRELVEPVLERLNIDYFFEALMTQDDVTTLKPDPEVVFEMMGLLSADQKQTIIVGDSPHDVGAGQNAGIATVYYYPESNKKYYSQSVVDDSEADYVIKSIGQLIDIVA</sequence>
<dbReference type="PANTHER" id="PTHR43434:SF1">
    <property type="entry name" value="PHOSPHOGLYCOLATE PHOSPHATASE"/>
    <property type="match status" value="1"/>
</dbReference>
<organism evidence="1 2">
    <name type="scientific">candidate division WWE3 bacterium</name>
    <dbReference type="NCBI Taxonomy" id="2053526"/>
    <lineage>
        <taxon>Bacteria</taxon>
        <taxon>Katanobacteria</taxon>
    </lineage>
</organism>
<dbReference type="Gene3D" id="3.40.50.1000">
    <property type="entry name" value="HAD superfamily/HAD-like"/>
    <property type="match status" value="1"/>
</dbReference>
<dbReference type="Gene3D" id="1.10.150.240">
    <property type="entry name" value="Putative phosphatase, domain 2"/>
    <property type="match status" value="1"/>
</dbReference>
<dbReference type="InterPro" id="IPR023214">
    <property type="entry name" value="HAD_sf"/>
</dbReference>
<dbReference type="Proteomes" id="UP000751518">
    <property type="component" value="Unassembled WGS sequence"/>
</dbReference>
<dbReference type="GO" id="GO:0006281">
    <property type="term" value="P:DNA repair"/>
    <property type="evidence" value="ECO:0007669"/>
    <property type="project" value="TreeGrafter"/>
</dbReference>
<comment type="caution">
    <text evidence="1">The sequence shown here is derived from an EMBL/GenBank/DDBJ whole genome shotgun (WGS) entry which is preliminary data.</text>
</comment>
<dbReference type="InterPro" id="IPR023198">
    <property type="entry name" value="PGP-like_dom2"/>
</dbReference>